<feature type="region of interest" description="Disordered" evidence="1">
    <location>
        <begin position="1"/>
        <end position="22"/>
    </location>
</feature>
<gene>
    <name evidence="2" type="ORF">AVDCRST_MAG27-2410</name>
</gene>
<dbReference type="EMBL" id="CADCTD010000103">
    <property type="protein sequence ID" value="CAA9258157.1"/>
    <property type="molecule type" value="Genomic_DNA"/>
</dbReference>
<dbReference type="AlphaFoldDB" id="A0A6J4IQL5"/>
<evidence type="ECO:0000313" key="2">
    <source>
        <dbReference type="EMBL" id="CAA9258157.1"/>
    </source>
</evidence>
<evidence type="ECO:0000256" key="1">
    <source>
        <dbReference type="SAM" id="MobiDB-lite"/>
    </source>
</evidence>
<organism evidence="2">
    <name type="scientific">uncultured Craurococcus sp</name>
    <dbReference type="NCBI Taxonomy" id="1135998"/>
    <lineage>
        <taxon>Bacteria</taxon>
        <taxon>Pseudomonadati</taxon>
        <taxon>Pseudomonadota</taxon>
        <taxon>Alphaproteobacteria</taxon>
        <taxon>Acetobacterales</taxon>
        <taxon>Acetobacteraceae</taxon>
        <taxon>Craurococcus</taxon>
        <taxon>environmental samples</taxon>
    </lineage>
</organism>
<accession>A0A6J4IQL5</accession>
<reference evidence="2" key="1">
    <citation type="submission" date="2020-02" db="EMBL/GenBank/DDBJ databases">
        <authorList>
            <person name="Meier V. D."/>
        </authorList>
    </citation>
    <scope>NUCLEOTIDE SEQUENCE</scope>
    <source>
        <strain evidence="2">AVDCRST_MAG27</strain>
    </source>
</reference>
<sequence length="93" mass="10045">MAALRWYPPGRRQGPGNPMPPADWNLLTDDLQLALSREALRRATETLAEHARLLALEMEQGALSDRGGPEALRLFAAVVTATSQDAFGPIGHA</sequence>
<name>A0A6J4IQL5_9PROT</name>
<protein>
    <submittedName>
        <fullName evidence="2">Uncharacterized protein</fullName>
    </submittedName>
</protein>
<proteinExistence type="predicted"/>